<dbReference type="InterPro" id="IPR024072">
    <property type="entry name" value="DHFR-like_dom_sf"/>
</dbReference>
<feature type="domain" description="DHFR" evidence="9">
    <location>
        <begin position="153"/>
        <end position="311"/>
    </location>
</feature>
<comment type="caution">
    <text evidence="10">The sequence shown here is derived from an EMBL/GenBank/DDBJ whole genome shotgun (WGS) entry which is preliminary data.</text>
</comment>
<comment type="pathway">
    <text evidence="1">Cofactor biosynthesis; tetrahydrofolate biosynthesis; 5,6,7,8-tetrahydrofolate from 7,8-dihydrofolate: step 1/1.</text>
</comment>
<dbReference type="InterPro" id="IPR025698">
    <property type="entry name" value="2TM_dom"/>
</dbReference>
<dbReference type="GO" id="GO:0006730">
    <property type="term" value="P:one-carbon metabolic process"/>
    <property type="evidence" value="ECO:0007669"/>
    <property type="project" value="UniProtKB-KW"/>
</dbReference>
<dbReference type="RefSeq" id="WP_027410928.1">
    <property type="nucleotide sequence ID" value="NZ_BMWS01000002.1"/>
</dbReference>
<evidence type="ECO:0000256" key="1">
    <source>
        <dbReference type="ARBA" id="ARBA00004903"/>
    </source>
</evidence>
<evidence type="ECO:0000256" key="7">
    <source>
        <dbReference type="ARBA" id="ARBA00025067"/>
    </source>
</evidence>
<dbReference type="GO" id="GO:0046452">
    <property type="term" value="P:dihydrofolate metabolic process"/>
    <property type="evidence" value="ECO:0007669"/>
    <property type="project" value="TreeGrafter"/>
</dbReference>
<comment type="function">
    <text evidence="7">Key enzyme in folate metabolism. Catalyzes an essential reaction for de novo glycine and purine synthesis, and for DNA precursor synthesis.</text>
</comment>
<keyword evidence="8" id="KW-1133">Transmembrane helix</keyword>
<dbReference type="PRINTS" id="PR00070">
    <property type="entry name" value="DHFR"/>
</dbReference>
<proteinExistence type="inferred from homology"/>
<dbReference type="PANTHER" id="PTHR48069:SF3">
    <property type="entry name" value="DIHYDROFOLATE REDUCTASE"/>
    <property type="match status" value="1"/>
</dbReference>
<comment type="similarity">
    <text evidence="2">Belongs to the dihydrofolate reductase family.</text>
</comment>
<keyword evidence="8" id="KW-0472">Membrane</keyword>
<evidence type="ECO:0000256" key="3">
    <source>
        <dbReference type="ARBA" id="ARBA00012856"/>
    </source>
</evidence>
<dbReference type="AlphaFoldDB" id="A0A918JS40"/>
<reference evidence="10 11" key="1">
    <citation type="journal article" date="2014" name="Int. J. Syst. Evol. Microbiol.">
        <title>Complete genome sequence of Corynebacterium casei LMG S-19264T (=DSM 44701T), isolated from a smear-ripened cheese.</title>
        <authorList>
            <consortium name="US DOE Joint Genome Institute (JGI-PGF)"/>
            <person name="Walter F."/>
            <person name="Albersmeier A."/>
            <person name="Kalinowski J."/>
            <person name="Ruckert C."/>
        </authorList>
    </citation>
    <scope>NUCLEOTIDE SEQUENCE [LARGE SCALE GENOMIC DNA]</scope>
    <source>
        <strain evidence="10 11">KCTC 12285</strain>
    </source>
</reference>
<dbReference type="InterPro" id="IPR012259">
    <property type="entry name" value="DHFR"/>
</dbReference>
<dbReference type="GO" id="GO:0005829">
    <property type="term" value="C:cytosol"/>
    <property type="evidence" value="ECO:0007669"/>
    <property type="project" value="TreeGrafter"/>
</dbReference>
<dbReference type="CDD" id="cd00209">
    <property type="entry name" value="DHFR"/>
    <property type="match status" value="1"/>
</dbReference>
<dbReference type="GO" id="GO:0046655">
    <property type="term" value="P:folic acid metabolic process"/>
    <property type="evidence" value="ECO:0007669"/>
    <property type="project" value="TreeGrafter"/>
</dbReference>
<dbReference type="GO" id="GO:0046654">
    <property type="term" value="P:tetrahydrofolate biosynthetic process"/>
    <property type="evidence" value="ECO:0007669"/>
    <property type="project" value="InterPro"/>
</dbReference>
<gene>
    <name evidence="10" type="ORF">GCM10007384_04420</name>
</gene>
<dbReference type="Pfam" id="PF00186">
    <property type="entry name" value="DHFR_1"/>
    <property type="match status" value="1"/>
</dbReference>
<sequence>MFLKKKEISQIDPQQRELYEHARKRVVEKKKLFRHFIVLIVGSVFFILLNLVFGYGKGITFFGTDWFVIAILFWTFFFAIHFCNVWLFSAFMGKEWSDRQITRLVAKQKEEIILLQKDVDLMYPKEELIKKKEDFIQERISKPVEKPEKPNRVITMIAAAGENNALGKNDDLIWHLPDDFKRFKKLTTGHHIIMGRKTFETFPKLLPDRKHVVITRDRYYQAEGAVVVHSMKDALDVSRRDQQPFIIGGGEIYKMGMEYADCIELTRVHETFEADTFFPEIDPKVWVMVKEEFHDIDEKHKYPFTYLTYKRKS</sequence>
<dbReference type="Pfam" id="PF13239">
    <property type="entry name" value="2TM"/>
    <property type="match status" value="1"/>
</dbReference>
<dbReference type="PROSITE" id="PS51330">
    <property type="entry name" value="DHFR_2"/>
    <property type="match status" value="1"/>
</dbReference>
<feature type="transmembrane region" description="Helical" evidence="8">
    <location>
        <begin position="32"/>
        <end position="54"/>
    </location>
</feature>
<evidence type="ECO:0000256" key="2">
    <source>
        <dbReference type="ARBA" id="ARBA00009539"/>
    </source>
</evidence>
<dbReference type="PANTHER" id="PTHR48069">
    <property type="entry name" value="DIHYDROFOLATE REDUCTASE"/>
    <property type="match status" value="1"/>
</dbReference>
<dbReference type="EC" id="1.5.1.3" evidence="3"/>
<dbReference type="InterPro" id="IPR001796">
    <property type="entry name" value="DHFR_dom"/>
</dbReference>
<keyword evidence="8" id="KW-0812">Transmembrane</keyword>
<evidence type="ECO:0000256" key="4">
    <source>
        <dbReference type="ARBA" id="ARBA00022563"/>
    </source>
</evidence>
<accession>A0A918JS40</accession>
<evidence type="ECO:0000313" key="11">
    <source>
        <dbReference type="Proteomes" id="UP000601108"/>
    </source>
</evidence>
<evidence type="ECO:0000259" key="9">
    <source>
        <dbReference type="PROSITE" id="PS51330"/>
    </source>
</evidence>
<keyword evidence="6" id="KW-0560">Oxidoreductase</keyword>
<dbReference type="Gene3D" id="3.40.430.10">
    <property type="entry name" value="Dihydrofolate Reductase, subunit A"/>
    <property type="match status" value="1"/>
</dbReference>
<protein>
    <recommendedName>
        <fullName evidence="3">dihydrofolate reductase</fullName>
        <ecNumber evidence="3">1.5.1.3</ecNumber>
    </recommendedName>
</protein>
<dbReference type="SUPFAM" id="SSF53597">
    <property type="entry name" value="Dihydrofolate reductase-like"/>
    <property type="match status" value="1"/>
</dbReference>
<dbReference type="EMBL" id="BMWS01000002">
    <property type="protein sequence ID" value="GGX05831.1"/>
    <property type="molecule type" value="Genomic_DNA"/>
</dbReference>
<evidence type="ECO:0000313" key="10">
    <source>
        <dbReference type="EMBL" id="GGX05831.1"/>
    </source>
</evidence>
<keyword evidence="4" id="KW-0554">One-carbon metabolism</keyword>
<dbReference type="GO" id="GO:0004146">
    <property type="term" value="F:dihydrofolate reductase activity"/>
    <property type="evidence" value="ECO:0007669"/>
    <property type="project" value="UniProtKB-EC"/>
</dbReference>
<dbReference type="Proteomes" id="UP000601108">
    <property type="component" value="Unassembled WGS sequence"/>
</dbReference>
<organism evidence="10 11">
    <name type="scientific">Aquimarina muelleri</name>
    <dbReference type="NCBI Taxonomy" id="279356"/>
    <lineage>
        <taxon>Bacteria</taxon>
        <taxon>Pseudomonadati</taxon>
        <taxon>Bacteroidota</taxon>
        <taxon>Flavobacteriia</taxon>
        <taxon>Flavobacteriales</taxon>
        <taxon>Flavobacteriaceae</taxon>
        <taxon>Aquimarina</taxon>
    </lineage>
</organism>
<dbReference type="GO" id="GO:0070401">
    <property type="term" value="F:NADP+ binding"/>
    <property type="evidence" value="ECO:0007669"/>
    <property type="project" value="UniProtKB-ARBA"/>
</dbReference>
<evidence type="ECO:0000256" key="8">
    <source>
        <dbReference type="SAM" id="Phobius"/>
    </source>
</evidence>
<evidence type="ECO:0000256" key="6">
    <source>
        <dbReference type="ARBA" id="ARBA00023002"/>
    </source>
</evidence>
<evidence type="ECO:0000256" key="5">
    <source>
        <dbReference type="ARBA" id="ARBA00022857"/>
    </source>
</evidence>
<name>A0A918JS40_9FLAO</name>
<dbReference type="FunFam" id="3.40.430.10:FF:000001">
    <property type="entry name" value="Dihydrofolate reductase"/>
    <property type="match status" value="1"/>
</dbReference>
<keyword evidence="11" id="KW-1185">Reference proteome</keyword>
<feature type="transmembrane region" description="Helical" evidence="8">
    <location>
        <begin position="66"/>
        <end position="91"/>
    </location>
</feature>
<keyword evidence="5" id="KW-0521">NADP</keyword>